<protein>
    <recommendedName>
        <fullName evidence="3">N-acetyltransferase domain-containing protein</fullName>
    </recommendedName>
</protein>
<dbReference type="CDD" id="cd04301">
    <property type="entry name" value="NAT_SF"/>
    <property type="match status" value="1"/>
</dbReference>
<evidence type="ECO:0000259" key="3">
    <source>
        <dbReference type="PROSITE" id="PS51186"/>
    </source>
</evidence>
<dbReference type="GO" id="GO:0004042">
    <property type="term" value="F:L-glutamate N-acetyltransferase activity"/>
    <property type="evidence" value="ECO:0007669"/>
    <property type="project" value="InterPro"/>
</dbReference>
<dbReference type="GO" id="GO:0006526">
    <property type="term" value="P:L-arginine biosynthetic process"/>
    <property type="evidence" value="ECO:0007669"/>
    <property type="project" value="InterPro"/>
</dbReference>
<dbReference type="InterPro" id="IPR000182">
    <property type="entry name" value="GNAT_dom"/>
</dbReference>
<dbReference type="GO" id="GO:0005737">
    <property type="term" value="C:cytoplasm"/>
    <property type="evidence" value="ECO:0007669"/>
    <property type="project" value="InterPro"/>
</dbReference>
<dbReference type="InterPro" id="IPR016181">
    <property type="entry name" value="Acyl_CoA_acyltransferase"/>
</dbReference>
<dbReference type="InterPro" id="IPR010167">
    <property type="entry name" value="NH2A_AcTrfase"/>
</dbReference>
<evidence type="ECO:0000256" key="1">
    <source>
        <dbReference type="ARBA" id="ARBA00022679"/>
    </source>
</evidence>
<dbReference type="AlphaFoldDB" id="D5A8S9"/>
<dbReference type="PANTHER" id="PTHR30602:SF12">
    <property type="entry name" value="AMINO-ACID ACETYLTRANSFERASE NAGS1, CHLOROPLASTIC-RELATED"/>
    <property type="match status" value="1"/>
</dbReference>
<feature type="domain" description="N-acetyltransferase" evidence="3">
    <location>
        <begin position="8"/>
        <end position="155"/>
    </location>
</feature>
<reference evidence="4" key="1">
    <citation type="submission" date="2010-04" db="EMBL/GenBank/DDBJ databases">
        <authorList>
            <person name="Reid K.E."/>
            <person name="Liao N."/>
            <person name="Chan S."/>
            <person name="Docking R."/>
            <person name="Taylor G."/>
            <person name="Moore R."/>
            <person name="Mayo M."/>
            <person name="Munro S."/>
            <person name="King J."/>
            <person name="Yanchuk A."/>
            <person name="Holt R."/>
            <person name="Jones S."/>
            <person name="Marra M."/>
            <person name="Ritland C.E."/>
            <person name="Ritland K."/>
            <person name="Bohlmann J."/>
        </authorList>
    </citation>
    <scope>NUCLEOTIDE SEQUENCE</scope>
    <source>
        <tissue evidence="4">Buds collected with no treatment. Collection October 2007</tissue>
    </source>
</reference>
<dbReference type="SUPFAM" id="SSF55729">
    <property type="entry name" value="Acyl-CoA N-acyltransferases (Nat)"/>
    <property type="match status" value="1"/>
</dbReference>
<sequence>MVARDLYEGTRTAGAGDINGIQHLLQPLEETGAVIKRSNEQLLEEIDKFTVVQRDGSIIACAALYPFYDEKCGEIAALAVAPECRCHGRGDKLLDYIEKKAISMGLERLFLLTTRTADWFVSRGFSECTIDSIPESRRTKINLTRGSKYYIKKLQPIYNRIIVDKVG</sequence>
<proteinExistence type="evidence at transcript level"/>
<dbReference type="Gene3D" id="3.40.630.30">
    <property type="match status" value="1"/>
</dbReference>
<name>D5A8S9_PICSI</name>
<keyword evidence="1" id="KW-0808">Transferase</keyword>
<dbReference type="EMBL" id="BT122576">
    <property type="protein sequence ID" value="ADE75948.1"/>
    <property type="molecule type" value="mRNA"/>
</dbReference>
<dbReference type="Pfam" id="PF00583">
    <property type="entry name" value="Acetyltransf_1"/>
    <property type="match status" value="1"/>
</dbReference>
<evidence type="ECO:0000256" key="2">
    <source>
        <dbReference type="ARBA" id="ARBA00023315"/>
    </source>
</evidence>
<accession>D5A8S9</accession>
<keyword evidence="2" id="KW-0012">Acyltransferase</keyword>
<dbReference type="PROSITE" id="PS51186">
    <property type="entry name" value="GNAT"/>
    <property type="match status" value="1"/>
</dbReference>
<organism evidence="4">
    <name type="scientific">Picea sitchensis</name>
    <name type="common">Sitka spruce</name>
    <name type="synonym">Pinus sitchensis</name>
    <dbReference type="NCBI Taxonomy" id="3332"/>
    <lineage>
        <taxon>Eukaryota</taxon>
        <taxon>Viridiplantae</taxon>
        <taxon>Streptophyta</taxon>
        <taxon>Embryophyta</taxon>
        <taxon>Tracheophyta</taxon>
        <taxon>Spermatophyta</taxon>
        <taxon>Pinopsida</taxon>
        <taxon>Pinidae</taxon>
        <taxon>Conifers I</taxon>
        <taxon>Pinales</taxon>
        <taxon>Pinaceae</taxon>
        <taxon>Picea</taxon>
    </lineage>
</organism>
<dbReference type="PANTHER" id="PTHR30602">
    <property type="entry name" value="AMINO-ACID ACETYLTRANSFERASE"/>
    <property type="match status" value="1"/>
</dbReference>
<evidence type="ECO:0000313" key="4">
    <source>
        <dbReference type="EMBL" id="ADE75948.1"/>
    </source>
</evidence>